<feature type="domain" description="Carboxylesterase type B" evidence="5">
    <location>
        <begin position="517"/>
        <end position="571"/>
    </location>
</feature>
<evidence type="ECO:0000313" key="7">
    <source>
        <dbReference type="Proteomes" id="UP000593567"/>
    </source>
</evidence>
<dbReference type="InterPro" id="IPR019826">
    <property type="entry name" value="Carboxylesterase_B_AS"/>
</dbReference>
<dbReference type="EC" id="3.1.1.-" evidence="4"/>
<name>A0A7J7IUT7_BUGNE</name>
<dbReference type="GO" id="GO:0019695">
    <property type="term" value="P:choline metabolic process"/>
    <property type="evidence" value="ECO:0007669"/>
    <property type="project" value="TreeGrafter"/>
</dbReference>
<dbReference type="EMBL" id="VXIV02003367">
    <property type="protein sequence ID" value="KAF6017689.1"/>
    <property type="molecule type" value="Genomic_DNA"/>
</dbReference>
<dbReference type="GO" id="GO:0005886">
    <property type="term" value="C:plasma membrane"/>
    <property type="evidence" value="ECO:0007669"/>
    <property type="project" value="TreeGrafter"/>
</dbReference>
<dbReference type="GO" id="GO:0003990">
    <property type="term" value="F:acetylcholinesterase activity"/>
    <property type="evidence" value="ECO:0007669"/>
    <property type="project" value="TreeGrafter"/>
</dbReference>
<dbReference type="InterPro" id="IPR050654">
    <property type="entry name" value="AChE-related_enzymes"/>
</dbReference>
<dbReference type="OrthoDB" id="408631at2759"/>
<dbReference type="AlphaFoldDB" id="A0A7J7IUT7"/>
<dbReference type="PANTHER" id="PTHR43918:SF4">
    <property type="entry name" value="CARBOXYLIC ESTER HYDROLASE"/>
    <property type="match status" value="1"/>
</dbReference>
<organism evidence="6 7">
    <name type="scientific">Bugula neritina</name>
    <name type="common">Brown bryozoan</name>
    <name type="synonym">Sertularia neritina</name>
    <dbReference type="NCBI Taxonomy" id="10212"/>
    <lineage>
        <taxon>Eukaryota</taxon>
        <taxon>Metazoa</taxon>
        <taxon>Spiralia</taxon>
        <taxon>Lophotrochozoa</taxon>
        <taxon>Bryozoa</taxon>
        <taxon>Gymnolaemata</taxon>
        <taxon>Cheilostomatida</taxon>
        <taxon>Flustrina</taxon>
        <taxon>Buguloidea</taxon>
        <taxon>Bugulidae</taxon>
        <taxon>Bugula</taxon>
    </lineage>
</organism>
<gene>
    <name evidence="6" type="ORF">EB796_024019</name>
</gene>
<dbReference type="GO" id="GO:0005615">
    <property type="term" value="C:extracellular space"/>
    <property type="evidence" value="ECO:0007669"/>
    <property type="project" value="TreeGrafter"/>
</dbReference>
<dbReference type="SUPFAM" id="SSF53474">
    <property type="entry name" value="alpha/beta-Hydrolases"/>
    <property type="match status" value="2"/>
</dbReference>
<evidence type="ECO:0000256" key="3">
    <source>
        <dbReference type="ARBA" id="ARBA00022801"/>
    </source>
</evidence>
<reference evidence="6" key="1">
    <citation type="submission" date="2020-06" db="EMBL/GenBank/DDBJ databases">
        <title>Draft genome of Bugula neritina, a colonial animal packing powerful symbionts and potential medicines.</title>
        <authorList>
            <person name="Rayko M."/>
        </authorList>
    </citation>
    <scope>NUCLEOTIDE SEQUENCE [LARGE SCALE GENOMIC DNA]</scope>
    <source>
        <strain evidence="6">Kwan_BN1</strain>
    </source>
</reference>
<dbReference type="Proteomes" id="UP000593567">
    <property type="component" value="Unassembled WGS sequence"/>
</dbReference>
<accession>A0A7J7IUT7</accession>
<feature type="domain" description="Carboxylesterase type B" evidence="5">
    <location>
        <begin position="245"/>
        <end position="496"/>
    </location>
</feature>
<keyword evidence="2" id="KW-0719">Serine esterase</keyword>
<keyword evidence="7" id="KW-1185">Reference proteome</keyword>
<sequence>MAICLGTGNFGLWDQRAAIMWVKENIDKFGGDPGLITIFGESAGAGSVSAQMMGRHNSGLFQRAIQESGSLYATWGWFNSEKKLFDIRESIRNQHNCSSKESVYKCLENKSVDELLSTVVADNPLVNHWHPVPDGDFFFPFASQEVYNATKRYLNGVTAKDKPLSDVMMRTWTNFANSGNPNLPVPLPVGTPTWPLFNVSADTVMEFNSAGLKVIATPEKDRLFSLTETLFAARTAQVNADKAPGVRYAAPPVGSLRFKRPAPVDVWTGFRNATSVAQPCAQKNPSFGALSENEDCLFLDITVPGGVDVNKKMPVMVWIYGGGYAVGSMNGYLGTTLAVKGDVIVVTINYRLAMLGFLYDGPGTGNFGLWDQRSAIMWVKENIDKFGGDPELITIFGQSAGAGSVSAQMMGRHNGELFQRAIQESGSLYTDWGWFNSENKLFEIRESIRNQHNCSKDESIYKCLENKSVDELLSTVVTDNPLVNHWHPVPDDDFFPVYFGDNAPVDAQAVLNFLNGVSEKEKPLSDVMMRTWTNFAKSGNPNLPVPLPVGTPTWPLFNVSADTVMEFNSAGLKVIATPEKDRLLNLTETLFAARTAQVNADKAPGMFIA</sequence>
<keyword evidence="3 4" id="KW-0378">Hydrolase</keyword>
<dbReference type="Gene3D" id="3.40.50.1820">
    <property type="entry name" value="alpha/beta hydrolase"/>
    <property type="match status" value="4"/>
</dbReference>
<protein>
    <recommendedName>
        <fullName evidence="4">Carboxylic ester hydrolase</fullName>
        <ecNumber evidence="4">3.1.1.-</ecNumber>
    </recommendedName>
</protein>
<dbReference type="InterPro" id="IPR029058">
    <property type="entry name" value="AB_hydrolase_fold"/>
</dbReference>
<feature type="domain" description="Carboxylesterase type B" evidence="5">
    <location>
        <begin position="7"/>
        <end position="159"/>
    </location>
</feature>
<dbReference type="InterPro" id="IPR002018">
    <property type="entry name" value="CarbesteraseB"/>
</dbReference>
<dbReference type="GO" id="GO:0006581">
    <property type="term" value="P:acetylcholine catabolic process"/>
    <property type="evidence" value="ECO:0007669"/>
    <property type="project" value="TreeGrafter"/>
</dbReference>
<dbReference type="PROSITE" id="PS00122">
    <property type="entry name" value="CARBOXYLESTERASE_B_1"/>
    <property type="match status" value="2"/>
</dbReference>
<evidence type="ECO:0000259" key="5">
    <source>
        <dbReference type="Pfam" id="PF00135"/>
    </source>
</evidence>
<evidence type="ECO:0000313" key="6">
    <source>
        <dbReference type="EMBL" id="KAF6017689.1"/>
    </source>
</evidence>
<evidence type="ECO:0000256" key="2">
    <source>
        <dbReference type="ARBA" id="ARBA00022487"/>
    </source>
</evidence>
<dbReference type="Pfam" id="PF00135">
    <property type="entry name" value="COesterase"/>
    <property type="match status" value="3"/>
</dbReference>
<proteinExistence type="inferred from homology"/>
<evidence type="ECO:0000256" key="4">
    <source>
        <dbReference type="RuleBase" id="RU361235"/>
    </source>
</evidence>
<comment type="caution">
    <text evidence="6">The sequence shown here is derived from an EMBL/GenBank/DDBJ whole genome shotgun (WGS) entry which is preliminary data.</text>
</comment>
<dbReference type="PANTHER" id="PTHR43918">
    <property type="entry name" value="ACETYLCHOLINESTERASE"/>
    <property type="match status" value="1"/>
</dbReference>
<evidence type="ECO:0000256" key="1">
    <source>
        <dbReference type="ARBA" id="ARBA00005964"/>
    </source>
</evidence>
<comment type="similarity">
    <text evidence="1 4">Belongs to the type-B carboxylesterase/lipase family.</text>
</comment>